<feature type="region of interest" description="Disordered" evidence="5">
    <location>
        <begin position="49"/>
        <end position="76"/>
    </location>
</feature>
<reference evidence="6 7" key="1">
    <citation type="submission" date="2017-10" db="EMBL/GenBank/DDBJ databases">
        <title>Comparative genomics in systemic dimorphic fungi from Ajellomycetaceae.</title>
        <authorList>
            <person name="Munoz J.F."/>
            <person name="Mcewen J.G."/>
            <person name="Clay O.K."/>
            <person name="Cuomo C.A."/>
        </authorList>
    </citation>
    <scope>NUCLEOTIDE SEQUENCE [LARGE SCALE GENOMIC DNA]</scope>
    <source>
        <strain evidence="6 7">UAMH7299</strain>
    </source>
</reference>
<dbReference type="PROSITE" id="PS50294">
    <property type="entry name" value="WD_REPEATS_REGION"/>
    <property type="match status" value="1"/>
</dbReference>
<keyword evidence="3" id="KW-0677">Repeat</keyword>
<feature type="compositionally biased region" description="Low complexity" evidence="5">
    <location>
        <begin position="49"/>
        <end position="60"/>
    </location>
</feature>
<proteinExistence type="inferred from homology"/>
<feature type="repeat" description="WD" evidence="4">
    <location>
        <begin position="182"/>
        <end position="212"/>
    </location>
</feature>
<dbReference type="PANTHER" id="PTHR19862:SF14">
    <property type="entry name" value="WD REPEAT-CONTAINING PROTEIN 48"/>
    <property type="match status" value="1"/>
</dbReference>
<dbReference type="AlphaFoldDB" id="A0A2B7Z176"/>
<evidence type="ECO:0000256" key="5">
    <source>
        <dbReference type="SAM" id="MobiDB-lite"/>
    </source>
</evidence>
<sequence length="1021" mass="110463">MPDAPGGHRLGVNGLAVDTINSILYSAGRDGVICAWDLNLDLRSSYTSNPFSSSSSGTTSANQLSDSSSKTVEPTSFRRQVQAHTHWVNDIVLAQGTSLVSASNDSTVRLWRPDAEDTQLPATLGKHSDYVKCVATPDSHLDWVASGGLDHKIYLWDLNGGGERLKIDVADEGATIKGSVYALSANGSILASGGPENVVRVWDPKSGKLITKFVGHSNTVRDILINQDGDTIMTASSDQTVKVWSMTAGRCMHTLTMHNESVWSLYSDHPQLAVFYSSDRSGLVAKTDTRKASDVDQGTCVALFQENDGVIKVVAAGEHIWTATPKSSINRWNDVDMTTEIEQAIASSHRRVTSSTSRHSTKPAQSAGDETATEPPPTMRAIPRTSLLPLSNTATLPGSHHDINVANARGASELLLDEALAPAVPLYSLPEETIEGQNGLIKHTMLHDRKRVLTQDTAGEVVLWDLLRCVPIKTFGKRHLDDVASEVNTSETIANWCTLDTRMGCLSVVLEENRCFDGEIYADQTDLPGLDSFKEDQRINLGKWVLRYLFADLIDEEVRSDDSYRQNLTSKASELAKRRPEAPTAIDIPRIVAPGELALASSSLGSPRPLGGIYGTSAPTPGFSIGIATPSYQSTFSENTANTPLASSAEASASRNDYFSSQSRPADSSNLSVKTPGATDDETPLGTSPAEEKTAGKRSGSLFGKKFQMNFKLGRTSTDTKPIIEEKPEEADDKSSEKEEKVYDETLAGVIEKIRFEYEEFIAEHPDEPLESKMTPSQESETPALVIPPQTSILIQEGNSDAAVAADIYRGCVGTISEDVSLLHTAIPKWLAELLLKNTVPVKEVSKVAFSLQPYKDELPPIIKPDSLTATSTSSRLNANRMLRAKKILAYVAERIDPADPQNPNPFKPEEYLELYCRDTLIPPDMTLATIRTHIWRTGSDMLLFYKPNGKREIPLTVTETLVNPSEDIDGGKPAESTSNNKPLGVTITEGTGLTAATSGSTPTTSQSVSASASTTGTLDN</sequence>
<dbReference type="InterPro" id="IPR021772">
    <property type="entry name" value="WDR48/Bun107"/>
</dbReference>
<evidence type="ECO:0000313" key="7">
    <source>
        <dbReference type="Proteomes" id="UP000224634"/>
    </source>
</evidence>
<dbReference type="FunFam" id="2.130.10.10:FF:001614">
    <property type="entry name" value="WD repeat protein"/>
    <property type="match status" value="1"/>
</dbReference>
<feature type="compositionally biased region" description="Polar residues" evidence="5">
    <location>
        <begin position="646"/>
        <end position="673"/>
    </location>
</feature>
<dbReference type="InterPro" id="IPR001680">
    <property type="entry name" value="WD40_rpt"/>
</dbReference>
<evidence type="ECO:0000256" key="1">
    <source>
        <dbReference type="ARBA" id="ARBA00006917"/>
    </source>
</evidence>
<dbReference type="PROSITE" id="PS00678">
    <property type="entry name" value="WD_REPEATS_1"/>
    <property type="match status" value="2"/>
</dbReference>
<feature type="repeat" description="WD" evidence="4">
    <location>
        <begin position="124"/>
        <end position="166"/>
    </location>
</feature>
<accession>A0A2B7Z176</accession>
<feature type="region of interest" description="Disordered" evidence="5">
    <location>
        <begin position="646"/>
        <end position="701"/>
    </location>
</feature>
<dbReference type="SUPFAM" id="SSF50978">
    <property type="entry name" value="WD40 repeat-like"/>
    <property type="match status" value="1"/>
</dbReference>
<dbReference type="Gene3D" id="2.130.10.10">
    <property type="entry name" value="YVTN repeat-like/Quinoprotein amine dehydrogenase"/>
    <property type="match status" value="2"/>
</dbReference>
<dbReference type="PROSITE" id="PS50082">
    <property type="entry name" value="WD_REPEATS_2"/>
    <property type="match status" value="5"/>
</dbReference>
<gene>
    <name evidence="6" type="ORF">AJ80_01377</name>
</gene>
<keyword evidence="7" id="KW-1185">Reference proteome</keyword>
<evidence type="ECO:0000313" key="6">
    <source>
        <dbReference type="EMBL" id="PGH26993.1"/>
    </source>
</evidence>
<dbReference type="PRINTS" id="PR00320">
    <property type="entry name" value="GPROTEINBRPT"/>
</dbReference>
<dbReference type="InterPro" id="IPR020472">
    <property type="entry name" value="WD40_PAC1"/>
</dbReference>
<dbReference type="OrthoDB" id="2421129at2759"/>
<evidence type="ECO:0000256" key="2">
    <source>
        <dbReference type="ARBA" id="ARBA00022574"/>
    </source>
</evidence>
<evidence type="ECO:0000256" key="3">
    <source>
        <dbReference type="ARBA" id="ARBA00022737"/>
    </source>
</evidence>
<dbReference type="EMBL" id="PDNA01000011">
    <property type="protein sequence ID" value="PGH26993.1"/>
    <property type="molecule type" value="Genomic_DNA"/>
</dbReference>
<feature type="compositionally biased region" description="Polar residues" evidence="5">
    <location>
        <begin position="61"/>
        <end position="76"/>
    </location>
</feature>
<comment type="caution">
    <text evidence="6">The sequence shown here is derived from an EMBL/GenBank/DDBJ whole genome shotgun (WGS) entry which is preliminary data.</text>
</comment>
<dbReference type="STRING" id="1447883.A0A2B7Z176"/>
<dbReference type="InterPro" id="IPR051246">
    <property type="entry name" value="WDR48"/>
</dbReference>
<dbReference type="Pfam" id="PF11816">
    <property type="entry name" value="DUF3337"/>
    <property type="match status" value="1"/>
</dbReference>
<dbReference type="Proteomes" id="UP000224634">
    <property type="component" value="Unassembled WGS sequence"/>
</dbReference>
<dbReference type="GO" id="GO:0043130">
    <property type="term" value="F:ubiquitin binding"/>
    <property type="evidence" value="ECO:0007669"/>
    <property type="project" value="TreeGrafter"/>
</dbReference>
<dbReference type="GO" id="GO:0000724">
    <property type="term" value="P:double-strand break repair via homologous recombination"/>
    <property type="evidence" value="ECO:0007669"/>
    <property type="project" value="TreeGrafter"/>
</dbReference>
<feature type="repeat" description="WD" evidence="4">
    <location>
        <begin position="5"/>
        <end position="39"/>
    </location>
</feature>
<feature type="repeat" description="WD" evidence="4">
    <location>
        <begin position="213"/>
        <end position="254"/>
    </location>
</feature>
<dbReference type="PANTHER" id="PTHR19862">
    <property type="entry name" value="WD REPEAT-CONTAINING PROTEIN 48"/>
    <property type="match status" value="1"/>
</dbReference>
<feature type="repeat" description="WD" evidence="4">
    <location>
        <begin position="81"/>
        <end position="111"/>
    </location>
</feature>
<dbReference type="CDD" id="cd17041">
    <property type="entry name" value="Ubl_WDR48"/>
    <property type="match status" value="1"/>
</dbReference>
<evidence type="ECO:0008006" key="8">
    <source>
        <dbReference type="Google" id="ProtNLM"/>
    </source>
</evidence>
<dbReference type="InterPro" id="IPR036322">
    <property type="entry name" value="WD40_repeat_dom_sf"/>
</dbReference>
<organism evidence="6 7">
    <name type="scientific">Polytolypa hystricis (strain UAMH7299)</name>
    <dbReference type="NCBI Taxonomy" id="1447883"/>
    <lineage>
        <taxon>Eukaryota</taxon>
        <taxon>Fungi</taxon>
        <taxon>Dikarya</taxon>
        <taxon>Ascomycota</taxon>
        <taxon>Pezizomycotina</taxon>
        <taxon>Eurotiomycetes</taxon>
        <taxon>Eurotiomycetidae</taxon>
        <taxon>Onygenales</taxon>
        <taxon>Onygenales incertae sedis</taxon>
        <taxon>Polytolypa</taxon>
    </lineage>
</organism>
<dbReference type="InterPro" id="IPR015943">
    <property type="entry name" value="WD40/YVTN_repeat-like_dom_sf"/>
</dbReference>
<dbReference type="SMART" id="SM00320">
    <property type="entry name" value="WD40"/>
    <property type="match status" value="7"/>
</dbReference>
<keyword evidence="2 4" id="KW-0853">WD repeat</keyword>
<feature type="region of interest" description="Disordered" evidence="5">
    <location>
        <begin position="714"/>
        <end position="741"/>
    </location>
</feature>
<dbReference type="CDD" id="cd00200">
    <property type="entry name" value="WD40"/>
    <property type="match status" value="1"/>
</dbReference>
<feature type="region of interest" description="Disordered" evidence="5">
    <location>
        <begin position="964"/>
        <end position="1021"/>
    </location>
</feature>
<dbReference type="Pfam" id="PF00400">
    <property type="entry name" value="WD40"/>
    <property type="match status" value="5"/>
</dbReference>
<dbReference type="InterPro" id="IPR019775">
    <property type="entry name" value="WD40_repeat_CS"/>
</dbReference>
<evidence type="ECO:0000256" key="4">
    <source>
        <dbReference type="PROSITE-ProRule" id="PRU00221"/>
    </source>
</evidence>
<feature type="region of interest" description="Disordered" evidence="5">
    <location>
        <begin position="347"/>
        <end position="381"/>
    </location>
</feature>
<feature type="compositionally biased region" description="Low complexity" evidence="5">
    <location>
        <begin position="989"/>
        <end position="1021"/>
    </location>
</feature>
<comment type="similarity">
    <text evidence="1">Belongs to the WD repeat WDR48 family.</text>
</comment>
<name>A0A2B7Z176_POLH7</name>
<protein>
    <recommendedName>
        <fullName evidence="8">WD repeat protein</fullName>
    </recommendedName>
</protein>